<dbReference type="Pfam" id="PF00096">
    <property type="entry name" value="zf-C2H2"/>
    <property type="match status" value="2"/>
</dbReference>
<evidence type="ECO:0000313" key="11">
    <source>
        <dbReference type="EMBL" id="CAF2819551.1"/>
    </source>
</evidence>
<dbReference type="GO" id="GO:0001227">
    <property type="term" value="F:DNA-binding transcription repressor activity, RNA polymerase II-specific"/>
    <property type="evidence" value="ECO:0007669"/>
    <property type="project" value="TreeGrafter"/>
</dbReference>
<feature type="compositionally biased region" description="Low complexity" evidence="9">
    <location>
        <begin position="197"/>
        <end position="220"/>
    </location>
</feature>
<keyword evidence="3" id="KW-0677">Repeat</keyword>
<dbReference type="InterPro" id="IPR013087">
    <property type="entry name" value="Znf_C2H2_type"/>
</dbReference>
<dbReference type="Proteomes" id="UP000675881">
    <property type="component" value="Chromosome 12"/>
</dbReference>
<evidence type="ECO:0000256" key="3">
    <source>
        <dbReference type="ARBA" id="ARBA00022737"/>
    </source>
</evidence>
<dbReference type="PANTHER" id="PTHR24399:SF70">
    <property type="entry name" value="C2H2-TYPE DOMAIN-CONTAINING PROTEIN"/>
    <property type="match status" value="1"/>
</dbReference>
<dbReference type="Pfam" id="PF12171">
    <property type="entry name" value="zf-C2H2_jaz"/>
    <property type="match status" value="1"/>
</dbReference>
<feature type="compositionally biased region" description="Low complexity" evidence="9">
    <location>
        <begin position="120"/>
        <end position="129"/>
    </location>
</feature>
<dbReference type="OrthoDB" id="6077919at2759"/>
<dbReference type="EMBL" id="HG994591">
    <property type="protein sequence ID" value="CAF2819551.1"/>
    <property type="molecule type" value="Genomic_DNA"/>
</dbReference>
<dbReference type="PANTHER" id="PTHR24399">
    <property type="entry name" value="ZINC FINGER AND BTB DOMAIN-CONTAINING"/>
    <property type="match status" value="1"/>
</dbReference>
<evidence type="ECO:0000256" key="8">
    <source>
        <dbReference type="ARBA" id="ARBA00023242"/>
    </source>
</evidence>
<evidence type="ECO:0000256" key="2">
    <source>
        <dbReference type="ARBA" id="ARBA00022723"/>
    </source>
</evidence>
<evidence type="ECO:0000256" key="9">
    <source>
        <dbReference type="SAM" id="MobiDB-lite"/>
    </source>
</evidence>
<comment type="subcellular location">
    <subcellularLocation>
        <location evidence="1">Nucleus</location>
    </subcellularLocation>
</comment>
<dbReference type="PROSITE" id="PS00028">
    <property type="entry name" value="ZINC_FINGER_C2H2_1"/>
    <property type="match status" value="4"/>
</dbReference>
<gene>
    <name evidence="11" type="ORF">LSAA_3649</name>
</gene>
<keyword evidence="8" id="KW-0539">Nucleus</keyword>
<dbReference type="Gene3D" id="3.30.160.60">
    <property type="entry name" value="Classic Zinc Finger"/>
    <property type="match status" value="5"/>
</dbReference>
<dbReference type="GO" id="GO:0008270">
    <property type="term" value="F:zinc ion binding"/>
    <property type="evidence" value="ECO:0007669"/>
    <property type="project" value="UniProtKB-KW"/>
</dbReference>
<feature type="compositionally biased region" description="Polar residues" evidence="9">
    <location>
        <begin position="225"/>
        <end position="234"/>
    </location>
</feature>
<dbReference type="SUPFAM" id="SSF57667">
    <property type="entry name" value="beta-beta-alpha zinc fingers"/>
    <property type="match status" value="4"/>
</dbReference>
<evidence type="ECO:0000313" key="12">
    <source>
        <dbReference type="Proteomes" id="UP000675881"/>
    </source>
</evidence>
<name>A0A7R8CGY5_LEPSM</name>
<keyword evidence="12" id="KW-1185">Reference proteome</keyword>
<dbReference type="SMART" id="SM00355">
    <property type="entry name" value="ZnF_C2H2"/>
    <property type="match status" value="4"/>
</dbReference>
<feature type="region of interest" description="Disordered" evidence="9">
    <location>
        <begin position="169"/>
        <end position="237"/>
    </location>
</feature>
<evidence type="ECO:0000256" key="7">
    <source>
        <dbReference type="ARBA" id="ARBA00023163"/>
    </source>
</evidence>
<evidence type="ECO:0000256" key="4">
    <source>
        <dbReference type="ARBA" id="ARBA00022771"/>
    </source>
</evidence>
<dbReference type="InterPro" id="IPR022755">
    <property type="entry name" value="Znf_C2H2_jaz"/>
</dbReference>
<dbReference type="GO" id="GO:0005654">
    <property type="term" value="C:nucleoplasm"/>
    <property type="evidence" value="ECO:0007669"/>
    <property type="project" value="TreeGrafter"/>
</dbReference>
<feature type="region of interest" description="Disordered" evidence="9">
    <location>
        <begin position="120"/>
        <end position="144"/>
    </location>
</feature>
<evidence type="ECO:0000256" key="5">
    <source>
        <dbReference type="ARBA" id="ARBA00022833"/>
    </source>
</evidence>
<keyword evidence="6" id="KW-0805">Transcription regulation</keyword>
<keyword evidence="2" id="KW-0479">Metal-binding</keyword>
<feature type="domain" description="C2H2-type" evidence="10">
    <location>
        <begin position="145"/>
        <end position="169"/>
    </location>
</feature>
<dbReference type="FunFam" id="3.30.160.60:FF:000448">
    <property type="entry name" value="RE1-silencing transcription factor A"/>
    <property type="match status" value="1"/>
</dbReference>
<evidence type="ECO:0000256" key="1">
    <source>
        <dbReference type="ARBA" id="ARBA00004123"/>
    </source>
</evidence>
<dbReference type="AlphaFoldDB" id="A0A7R8CGY5"/>
<keyword evidence="5" id="KW-0862">Zinc</keyword>
<feature type="domain" description="C2H2-type" evidence="10">
    <location>
        <begin position="332"/>
        <end position="359"/>
    </location>
</feature>
<evidence type="ECO:0000259" key="10">
    <source>
        <dbReference type="PROSITE" id="PS50157"/>
    </source>
</evidence>
<protein>
    <submittedName>
        <fullName evidence="11">(salmon louse) hypothetical protein</fullName>
    </submittedName>
</protein>
<sequence>MEDVKTGHQPLDQNYESREKMDSSLRYSNNNNRLANGYNHLSAQNLGRNHQLVSSQLHGATGQNDYEIWDLDSNTVKRYSVLDSQNVYDPYYYNNYYLQQQNNYDAEWVQIHTPLSVSVTNSTTPSPTNQCNISLKNDSKKPKSYQCEPCDKWFTSSGHLKRHYNTTLHRNALRTKDSPLRNISSNNSPEHSEDRSSSCSSSGLSSSRVISNNTSSISTSHHLPMSTNNASSSPDMIGDDYTTYDQYNNLYPTTYNTNNFSYYTPFYSSHSTSNQTLSTNTLKLQDKILQNSSQQPTVQTPEYRCSDCNKSFNKLCYLKQHNKSFHNGEKPYKCNQCGKRFPVDVLYQEHLAKHAGDKPYKCEVCPKQFNHKTDLRRHMCLHTGEKPFSCDVCGKGFIQVCWLFRRKILSQLSELQTEATTVLAEHISSHTTLFQDTAWLAKLYYLADVFSKLNKLSTGYADVNKDEVKSLMVGHLTDLIQDFHSYFPDLEKKYILLDWVGGPFLLSEENRSKIPVTIQAELLVVSSDFGLQLKLVKSTLTQFWVYDKQEYPDLEQEALEQLLPFAST</sequence>
<organism evidence="11 12">
    <name type="scientific">Lepeophtheirus salmonis</name>
    <name type="common">Salmon louse</name>
    <name type="synonym">Caligus salmonis</name>
    <dbReference type="NCBI Taxonomy" id="72036"/>
    <lineage>
        <taxon>Eukaryota</taxon>
        <taxon>Metazoa</taxon>
        <taxon>Ecdysozoa</taxon>
        <taxon>Arthropoda</taxon>
        <taxon>Crustacea</taxon>
        <taxon>Multicrustacea</taxon>
        <taxon>Hexanauplia</taxon>
        <taxon>Copepoda</taxon>
        <taxon>Siphonostomatoida</taxon>
        <taxon>Caligidae</taxon>
        <taxon>Lepeophtheirus</taxon>
    </lineage>
</organism>
<dbReference type="GO" id="GO:0000978">
    <property type="term" value="F:RNA polymerase II cis-regulatory region sequence-specific DNA binding"/>
    <property type="evidence" value="ECO:0007669"/>
    <property type="project" value="TreeGrafter"/>
</dbReference>
<dbReference type="FunFam" id="3.30.160.60:FF:000446">
    <property type="entry name" value="Zinc finger protein"/>
    <property type="match status" value="2"/>
</dbReference>
<reference evidence="11" key="1">
    <citation type="submission" date="2021-02" db="EMBL/GenBank/DDBJ databases">
        <authorList>
            <person name="Bekaert M."/>
        </authorList>
    </citation>
    <scope>NUCLEOTIDE SEQUENCE</scope>
    <source>
        <strain evidence="11">IoA-00</strain>
    </source>
</reference>
<evidence type="ECO:0000256" key="6">
    <source>
        <dbReference type="ARBA" id="ARBA00023015"/>
    </source>
</evidence>
<dbReference type="InterPro" id="IPR036236">
    <property type="entry name" value="Znf_C2H2_sf"/>
</dbReference>
<dbReference type="PROSITE" id="PS50157">
    <property type="entry name" value="ZINC_FINGER_C2H2_2"/>
    <property type="match status" value="4"/>
</dbReference>
<accession>A0A7R8CGY5</accession>
<feature type="domain" description="C2H2-type" evidence="10">
    <location>
        <begin position="303"/>
        <end position="331"/>
    </location>
</feature>
<proteinExistence type="predicted"/>
<keyword evidence="4" id="KW-0863">Zinc-finger</keyword>
<dbReference type="FunFam" id="3.30.160.60:FF:000100">
    <property type="entry name" value="Zinc finger 45-like"/>
    <property type="match status" value="1"/>
</dbReference>
<keyword evidence="7" id="KW-0804">Transcription</keyword>
<feature type="region of interest" description="Disordered" evidence="9">
    <location>
        <begin position="1"/>
        <end position="32"/>
    </location>
</feature>
<feature type="domain" description="C2H2-type" evidence="10">
    <location>
        <begin position="360"/>
        <end position="387"/>
    </location>
</feature>